<comment type="pathway">
    <text evidence="8">Amino-acid biosynthesis.</text>
</comment>
<dbReference type="PANTHER" id="PTHR11772:SF17">
    <property type="entry name" value="ASPARAGINE SYNTHETASE (EUROFUNG)"/>
    <property type="match status" value="1"/>
</dbReference>
<feature type="domain" description="Glutamine amidotransferase type-2" evidence="13">
    <location>
        <begin position="2"/>
        <end position="219"/>
    </location>
</feature>
<evidence type="ECO:0000256" key="1">
    <source>
        <dbReference type="ARBA" id="ARBA00012737"/>
    </source>
</evidence>
<keyword evidence="3 11" id="KW-0028">Amino-acid biosynthesis</keyword>
<evidence type="ECO:0000313" key="14">
    <source>
        <dbReference type="EMBL" id="KAF9893626.1"/>
    </source>
</evidence>
<keyword evidence="4 10" id="KW-0547">Nucleotide-binding</keyword>
<sequence>MCGISAFLSLEGQVESLPNDETVPERNRAGLEKSLDVIQHREPDARGVWISSDHRVGLGHVRLSIVDLSSDGDQPFIDSEDGIYAVVNGELYGHERYHRELANEYRFKGNSDCEIVIALYKHYGLSFLHHLRGEFALVLWDAKRERLFAARDRYGIKSLYYTIQENRLLVATEMKCFLKFGWRPEWCVETLRGHAWQFGHKTQELEIRSEAEMIAGVRERLIEAVKIRLRADVPIGVYLSGGLDSSCVAGIIAHLMRENSAKLGSDGSGDLSRLRCFTVQFDKDSGTDESDIAARTASETPSWDVNGITKVALSEKVNSLGMKVVLVGQGADEHFGGYNNFRPDEIQEPDLSWPESHFPDEDRRQLWHDVQGSSGAVVSGNHETTAPSSTARMVNHTQTIRQLARLGQLPFLPWTSCYISSGDPETLLAESIDPRAREKMVTKWHPLHTSQYIWTKSYLPTISLRYVGDNVDIAYHVEGRLPFLDHHLNEYANQLPPSLKMKYDPTTRCFNEKYILREATRPFVTDELYERRKKPFSGPTRFKENGPIHGTFLRLLTRENVAALGFLEWDSVQSYLEGAFAEQDGVAFRKIMLIAQFVVLMQRFGVQTAKAPKGVIYPQVS</sequence>
<comment type="catalytic activity">
    <reaction evidence="9">
        <text>L-aspartate + L-glutamine + ATP + H2O = L-asparagine + L-glutamate + AMP + diphosphate + H(+)</text>
        <dbReference type="Rhea" id="RHEA:12228"/>
        <dbReference type="ChEBI" id="CHEBI:15377"/>
        <dbReference type="ChEBI" id="CHEBI:15378"/>
        <dbReference type="ChEBI" id="CHEBI:29985"/>
        <dbReference type="ChEBI" id="CHEBI:29991"/>
        <dbReference type="ChEBI" id="CHEBI:30616"/>
        <dbReference type="ChEBI" id="CHEBI:33019"/>
        <dbReference type="ChEBI" id="CHEBI:58048"/>
        <dbReference type="ChEBI" id="CHEBI:58359"/>
        <dbReference type="ChEBI" id="CHEBI:456215"/>
        <dbReference type="EC" id="6.3.5.4"/>
    </reaction>
</comment>
<dbReference type="PANTHER" id="PTHR11772">
    <property type="entry name" value="ASPARAGINE SYNTHETASE"/>
    <property type="match status" value="1"/>
</dbReference>
<reference evidence="14" key="1">
    <citation type="journal article" date="2019" name="Beilstein J. Org. Chem.">
        <title>Nanangenines: drimane sesquiterpenoids as the dominant metabolite cohort of a novel Australian fungus, Aspergillus nanangensis.</title>
        <authorList>
            <person name="Lacey H.J."/>
            <person name="Gilchrist C.L.M."/>
            <person name="Crombie A."/>
            <person name="Kalaitzis J.A."/>
            <person name="Vuong D."/>
            <person name="Rutledge P.J."/>
            <person name="Turner P."/>
            <person name="Pitt J.I."/>
            <person name="Lacey E."/>
            <person name="Chooi Y.H."/>
            <person name="Piggott A.M."/>
        </authorList>
    </citation>
    <scope>NUCLEOTIDE SEQUENCE</scope>
    <source>
        <strain evidence="14">MST-FP2251</strain>
    </source>
</reference>
<protein>
    <recommendedName>
        <fullName evidence="1">asparagine synthase (glutamine-hydrolyzing)</fullName>
        <ecNumber evidence="1">6.3.5.4</ecNumber>
    </recommendedName>
</protein>
<evidence type="ECO:0000313" key="15">
    <source>
        <dbReference type="Proteomes" id="UP001194746"/>
    </source>
</evidence>
<dbReference type="Pfam" id="PF00733">
    <property type="entry name" value="Asn_synthase"/>
    <property type="match status" value="1"/>
</dbReference>
<dbReference type="InterPro" id="IPR033738">
    <property type="entry name" value="AsnB_N"/>
</dbReference>
<dbReference type="Gene3D" id="3.60.20.10">
    <property type="entry name" value="Glutamine Phosphoribosylpyrophosphate, subunit 1, domain 1"/>
    <property type="match status" value="1"/>
</dbReference>
<dbReference type="InterPro" id="IPR017932">
    <property type="entry name" value="GATase_2_dom"/>
</dbReference>
<evidence type="ECO:0000256" key="12">
    <source>
        <dbReference type="PIRSR" id="PIRSR001589-2"/>
    </source>
</evidence>
<dbReference type="InterPro" id="IPR006426">
    <property type="entry name" value="Asn_synth_AEB"/>
</dbReference>
<name>A0AAD4CVT4_ASPNN</name>
<evidence type="ECO:0000256" key="2">
    <source>
        <dbReference type="ARBA" id="ARBA00022598"/>
    </source>
</evidence>
<evidence type="ECO:0000256" key="9">
    <source>
        <dbReference type="ARBA" id="ARBA00048741"/>
    </source>
</evidence>
<dbReference type="CDD" id="cd01991">
    <property type="entry name" value="Asn_synthase_B_C"/>
    <property type="match status" value="1"/>
</dbReference>
<keyword evidence="7 11" id="KW-0315">Glutamine amidotransferase</keyword>
<keyword evidence="2" id="KW-0436">Ligase</keyword>
<dbReference type="AlphaFoldDB" id="A0AAD4CVT4"/>
<feature type="active site" description="For GATase activity" evidence="11">
    <location>
        <position position="2"/>
    </location>
</feature>
<evidence type="ECO:0000256" key="7">
    <source>
        <dbReference type="ARBA" id="ARBA00022962"/>
    </source>
</evidence>
<keyword evidence="5 10" id="KW-0067">ATP-binding</keyword>
<evidence type="ECO:0000256" key="4">
    <source>
        <dbReference type="ARBA" id="ARBA00022741"/>
    </source>
</evidence>
<keyword evidence="15" id="KW-1185">Reference proteome</keyword>
<dbReference type="EMBL" id="VCAU01000007">
    <property type="protein sequence ID" value="KAF9893626.1"/>
    <property type="molecule type" value="Genomic_DNA"/>
</dbReference>
<dbReference type="InterPro" id="IPR050795">
    <property type="entry name" value="Asn_Synthetase"/>
</dbReference>
<evidence type="ECO:0000256" key="3">
    <source>
        <dbReference type="ARBA" id="ARBA00022605"/>
    </source>
</evidence>
<dbReference type="Gene3D" id="3.40.50.620">
    <property type="entry name" value="HUPs"/>
    <property type="match status" value="3"/>
</dbReference>
<evidence type="ECO:0000256" key="6">
    <source>
        <dbReference type="ARBA" id="ARBA00022888"/>
    </source>
</evidence>
<evidence type="ECO:0000259" key="13">
    <source>
        <dbReference type="PROSITE" id="PS51278"/>
    </source>
</evidence>
<dbReference type="CDD" id="cd00712">
    <property type="entry name" value="AsnB"/>
    <property type="match status" value="1"/>
</dbReference>
<dbReference type="InterPro" id="IPR014729">
    <property type="entry name" value="Rossmann-like_a/b/a_fold"/>
</dbReference>
<dbReference type="GO" id="GO:0004066">
    <property type="term" value="F:asparagine synthase (glutamine-hydrolyzing) activity"/>
    <property type="evidence" value="ECO:0007669"/>
    <property type="project" value="UniProtKB-EC"/>
</dbReference>
<dbReference type="Pfam" id="PF13537">
    <property type="entry name" value="GATase_7"/>
    <property type="match status" value="1"/>
</dbReference>
<dbReference type="PROSITE" id="PS51278">
    <property type="entry name" value="GATASE_TYPE_2"/>
    <property type="match status" value="1"/>
</dbReference>
<dbReference type="SUPFAM" id="SSF52402">
    <property type="entry name" value="Adenine nucleotide alpha hydrolases-like"/>
    <property type="match status" value="1"/>
</dbReference>
<proteinExistence type="predicted"/>
<evidence type="ECO:0000256" key="8">
    <source>
        <dbReference type="ARBA" id="ARBA00029440"/>
    </source>
</evidence>
<evidence type="ECO:0000256" key="10">
    <source>
        <dbReference type="PIRNR" id="PIRNR001589"/>
    </source>
</evidence>
<dbReference type="GO" id="GO:0005829">
    <property type="term" value="C:cytosol"/>
    <property type="evidence" value="ECO:0007669"/>
    <property type="project" value="TreeGrafter"/>
</dbReference>
<dbReference type="EC" id="6.3.5.4" evidence="1"/>
<reference evidence="14" key="2">
    <citation type="submission" date="2020-02" db="EMBL/GenBank/DDBJ databases">
        <authorList>
            <person name="Gilchrist C.L.M."/>
            <person name="Chooi Y.-H."/>
        </authorList>
    </citation>
    <scope>NUCLEOTIDE SEQUENCE</scope>
    <source>
        <strain evidence="14">MST-FP2251</strain>
    </source>
</reference>
<dbReference type="GO" id="GO:0005524">
    <property type="term" value="F:ATP binding"/>
    <property type="evidence" value="ECO:0007669"/>
    <property type="project" value="UniProtKB-KW"/>
</dbReference>
<feature type="binding site" evidence="12">
    <location>
        <position position="112"/>
    </location>
    <ligand>
        <name>L-glutamine</name>
        <dbReference type="ChEBI" id="CHEBI:58359"/>
    </ligand>
</feature>
<dbReference type="PIRSF" id="PIRSF001589">
    <property type="entry name" value="Asn_synthetase_glu-h"/>
    <property type="match status" value="1"/>
</dbReference>
<organism evidence="14 15">
    <name type="scientific">Aspergillus nanangensis</name>
    <dbReference type="NCBI Taxonomy" id="2582783"/>
    <lineage>
        <taxon>Eukaryota</taxon>
        <taxon>Fungi</taxon>
        <taxon>Dikarya</taxon>
        <taxon>Ascomycota</taxon>
        <taxon>Pezizomycotina</taxon>
        <taxon>Eurotiomycetes</taxon>
        <taxon>Eurotiomycetidae</taxon>
        <taxon>Eurotiales</taxon>
        <taxon>Aspergillaceae</taxon>
        <taxon>Aspergillus</taxon>
        <taxon>Aspergillus subgen. Circumdati</taxon>
    </lineage>
</organism>
<dbReference type="SUPFAM" id="SSF56235">
    <property type="entry name" value="N-terminal nucleophile aminohydrolases (Ntn hydrolases)"/>
    <property type="match status" value="1"/>
</dbReference>
<keyword evidence="6 11" id="KW-0061">Asparagine biosynthesis</keyword>
<comment type="caution">
    <text evidence="14">The sequence shown here is derived from an EMBL/GenBank/DDBJ whole genome shotgun (WGS) entry which is preliminary data.</text>
</comment>
<dbReference type="GO" id="GO:0006529">
    <property type="term" value="P:asparagine biosynthetic process"/>
    <property type="evidence" value="ECO:0007669"/>
    <property type="project" value="UniProtKB-KW"/>
</dbReference>
<dbReference type="InterPro" id="IPR029055">
    <property type="entry name" value="Ntn_hydrolases_N"/>
</dbReference>
<dbReference type="Proteomes" id="UP001194746">
    <property type="component" value="Unassembled WGS sequence"/>
</dbReference>
<dbReference type="InterPro" id="IPR001962">
    <property type="entry name" value="Asn_synthase"/>
</dbReference>
<accession>A0AAD4CVT4</accession>
<gene>
    <name evidence="14" type="ORF">FE257_010938</name>
</gene>
<evidence type="ECO:0000256" key="5">
    <source>
        <dbReference type="ARBA" id="ARBA00022840"/>
    </source>
</evidence>
<evidence type="ECO:0000256" key="11">
    <source>
        <dbReference type="PIRSR" id="PIRSR001589-1"/>
    </source>
</evidence>